<protein>
    <submittedName>
        <fullName evidence="2">Uncharacterized protein</fullName>
    </submittedName>
</protein>
<dbReference type="EMBL" id="NNRM01000006">
    <property type="protein sequence ID" value="OYR30054.1"/>
    <property type="molecule type" value="Genomic_DNA"/>
</dbReference>
<sequence>MVVSVVAVIFAVLCFVNSRATITETMNAYGTDKSDMRY</sequence>
<keyword evidence="1" id="KW-0732">Signal</keyword>
<accession>A0A256GS87</accession>
<comment type="caution">
    <text evidence="2">The sequence shown here is derived from an EMBL/GenBank/DDBJ whole genome shotgun (WGS) entry which is preliminary data.</text>
</comment>
<dbReference type="AlphaFoldDB" id="A0A256GS87"/>
<keyword evidence="3" id="KW-1185">Reference proteome</keyword>
<evidence type="ECO:0000313" key="2">
    <source>
        <dbReference type="EMBL" id="OYR30054.1"/>
    </source>
</evidence>
<reference evidence="2 3" key="1">
    <citation type="submission" date="2017-07" db="EMBL/GenBank/DDBJ databases">
        <title>Phylogenetic study on the rhizospheric bacterium Ochrobactrum sp. A44.</title>
        <authorList>
            <person name="Krzyzanowska D.M."/>
            <person name="Ossowicki A."/>
            <person name="Rajewska M."/>
            <person name="Maciag T."/>
            <person name="Kaczynski Z."/>
            <person name="Czerwicka M."/>
            <person name="Jafra S."/>
        </authorList>
    </citation>
    <scope>NUCLEOTIDE SEQUENCE [LARGE SCALE GENOMIC DNA]</scope>
    <source>
        <strain evidence="2 3">CCUG 30717</strain>
    </source>
</reference>
<proteinExistence type="predicted"/>
<organism evidence="2 3">
    <name type="scientific">Brucella pseudogrignonensis</name>
    <dbReference type="NCBI Taxonomy" id="419475"/>
    <lineage>
        <taxon>Bacteria</taxon>
        <taxon>Pseudomonadati</taxon>
        <taxon>Pseudomonadota</taxon>
        <taxon>Alphaproteobacteria</taxon>
        <taxon>Hyphomicrobiales</taxon>
        <taxon>Brucellaceae</taxon>
        <taxon>Brucella/Ochrobactrum group</taxon>
        <taxon>Brucella</taxon>
    </lineage>
</organism>
<feature type="signal peptide" evidence="1">
    <location>
        <begin position="1"/>
        <end position="20"/>
    </location>
</feature>
<name>A0A256GS87_9HYPH</name>
<feature type="chain" id="PRO_5012377917" evidence="1">
    <location>
        <begin position="21"/>
        <end position="38"/>
    </location>
</feature>
<evidence type="ECO:0000313" key="3">
    <source>
        <dbReference type="Proteomes" id="UP000216188"/>
    </source>
</evidence>
<evidence type="ECO:0000256" key="1">
    <source>
        <dbReference type="SAM" id="SignalP"/>
    </source>
</evidence>
<dbReference type="Proteomes" id="UP000216188">
    <property type="component" value="Unassembled WGS sequence"/>
</dbReference>
<gene>
    <name evidence="2" type="ORF">CEV34_0611</name>
</gene>